<dbReference type="AlphaFoldDB" id="A0AAV4UK87"/>
<gene>
    <name evidence="2" type="ORF">CEXT_118191</name>
</gene>
<accession>A0AAV4UK87</accession>
<evidence type="ECO:0000313" key="2">
    <source>
        <dbReference type="EMBL" id="GIY58152.1"/>
    </source>
</evidence>
<protein>
    <submittedName>
        <fullName evidence="2">Uncharacterized protein</fullName>
    </submittedName>
</protein>
<comment type="caution">
    <text evidence="2">The sequence shown here is derived from an EMBL/GenBank/DDBJ whole genome shotgun (WGS) entry which is preliminary data.</text>
</comment>
<evidence type="ECO:0000256" key="1">
    <source>
        <dbReference type="SAM" id="MobiDB-lite"/>
    </source>
</evidence>
<organism evidence="2 3">
    <name type="scientific">Caerostris extrusa</name>
    <name type="common">Bark spider</name>
    <name type="synonym">Caerostris bankana</name>
    <dbReference type="NCBI Taxonomy" id="172846"/>
    <lineage>
        <taxon>Eukaryota</taxon>
        <taxon>Metazoa</taxon>
        <taxon>Ecdysozoa</taxon>
        <taxon>Arthropoda</taxon>
        <taxon>Chelicerata</taxon>
        <taxon>Arachnida</taxon>
        <taxon>Araneae</taxon>
        <taxon>Araneomorphae</taxon>
        <taxon>Entelegynae</taxon>
        <taxon>Araneoidea</taxon>
        <taxon>Araneidae</taxon>
        <taxon>Caerostris</taxon>
    </lineage>
</organism>
<reference evidence="2 3" key="1">
    <citation type="submission" date="2021-06" db="EMBL/GenBank/DDBJ databases">
        <title>Caerostris extrusa draft genome.</title>
        <authorList>
            <person name="Kono N."/>
            <person name="Arakawa K."/>
        </authorList>
    </citation>
    <scope>NUCLEOTIDE SEQUENCE [LARGE SCALE GENOMIC DNA]</scope>
</reference>
<dbReference type="EMBL" id="BPLR01013022">
    <property type="protein sequence ID" value="GIY58152.1"/>
    <property type="molecule type" value="Genomic_DNA"/>
</dbReference>
<feature type="region of interest" description="Disordered" evidence="1">
    <location>
        <begin position="1"/>
        <end position="26"/>
    </location>
</feature>
<evidence type="ECO:0000313" key="3">
    <source>
        <dbReference type="Proteomes" id="UP001054945"/>
    </source>
</evidence>
<feature type="region of interest" description="Disordered" evidence="1">
    <location>
        <begin position="80"/>
        <end position="130"/>
    </location>
</feature>
<dbReference type="Proteomes" id="UP001054945">
    <property type="component" value="Unassembled WGS sequence"/>
</dbReference>
<name>A0AAV4UK87_CAEEX</name>
<sequence>MGSDYENSESSSSSPTLTPPPPEEVDEWFIGNEVQPIRDEPPRAAYTHADAIDKGHEVVPIPPRRVALSDDVTLPQRMVGRGATSNASPGRPGTTRSITGPDTAAANTCSSGKNGGTSPTANTCSNRKNR</sequence>
<keyword evidence="3" id="KW-1185">Reference proteome</keyword>
<proteinExistence type="predicted"/>
<feature type="compositionally biased region" description="Polar residues" evidence="1">
    <location>
        <begin position="83"/>
        <end position="130"/>
    </location>
</feature>